<dbReference type="EMBL" id="CAMGYJ010000005">
    <property type="protein sequence ID" value="CAI0424920.1"/>
    <property type="molecule type" value="Genomic_DNA"/>
</dbReference>
<proteinExistence type="predicted"/>
<comment type="caution">
    <text evidence="1">The sequence shown here is derived from an EMBL/GenBank/DDBJ whole genome shotgun (WGS) entry which is preliminary data.</text>
</comment>
<keyword evidence="2" id="KW-1185">Reference proteome</keyword>
<name>A0AAV0KUE4_9ROSI</name>
<accession>A0AAV0KUE4</accession>
<gene>
    <name evidence="1" type="ORF">LITE_LOCUS20130</name>
</gene>
<evidence type="ECO:0000313" key="1">
    <source>
        <dbReference type="EMBL" id="CAI0424920.1"/>
    </source>
</evidence>
<organism evidence="1 2">
    <name type="scientific">Linum tenue</name>
    <dbReference type="NCBI Taxonomy" id="586396"/>
    <lineage>
        <taxon>Eukaryota</taxon>
        <taxon>Viridiplantae</taxon>
        <taxon>Streptophyta</taxon>
        <taxon>Embryophyta</taxon>
        <taxon>Tracheophyta</taxon>
        <taxon>Spermatophyta</taxon>
        <taxon>Magnoliopsida</taxon>
        <taxon>eudicotyledons</taxon>
        <taxon>Gunneridae</taxon>
        <taxon>Pentapetalae</taxon>
        <taxon>rosids</taxon>
        <taxon>fabids</taxon>
        <taxon>Malpighiales</taxon>
        <taxon>Linaceae</taxon>
        <taxon>Linum</taxon>
    </lineage>
</organism>
<reference evidence="1" key="1">
    <citation type="submission" date="2022-08" db="EMBL/GenBank/DDBJ databases">
        <authorList>
            <person name="Gutierrez-Valencia J."/>
        </authorList>
    </citation>
    <scope>NUCLEOTIDE SEQUENCE</scope>
</reference>
<evidence type="ECO:0000313" key="2">
    <source>
        <dbReference type="Proteomes" id="UP001154282"/>
    </source>
</evidence>
<dbReference type="Proteomes" id="UP001154282">
    <property type="component" value="Unassembled WGS sequence"/>
</dbReference>
<sequence>MLRSAIAWSDGTLSEIRSRHCSDLSINLAIAWSDGTLPYCSDLSINLAAESSGDTGTNPFSTTGHSWEP</sequence>
<protein>
    <submittedName>
        <fullName evidence="1">Uncharacterized protein</fullName>
    </submittedName>
</protein>
<dbReference type="AlphaFoldDB" id="A0AAV0KUE4"/>